<evidence type="ECO:0000256" key="2">
    <source>
        <dbReference type="ARBA" id="ARBA00022679"/>
    </source>
</evidence>
<dbReference type="GO" id="GO:0005737">
    <property type="term" value="C:cytoplasm"/>
    <property type="evidence" value="ECO:0007669"/>
    <property type="project" value="TreeGrafter"/>
</dbReference>
<evidence type="ECO:0000313" key="5">
    <source>
        <dbReference type="EMBL" id="GAI72402.1"/>
    </source>
</evidence>
<sequence>MTSGSKEGEQNRENPVSEVIPLSGWRKTLAERMLGSHLKYAEVTQMRGIDVTGLVSLRQSLVSRLEGKYGFRVSYTHLLIKAAAQALRQHPIVNSSLVDEEIRIFSIVRCCRQNKL</sequence>
<comment type="caution">
    <text evidence="5">The sequence shown here is derived from an EMBL/GenBank/DDBJ whole genome shotgun (WGS) entry which is preliminary data.</text>
</comment>
<dbReference type="Gene3D" id="3.30.559.10">
    <property type="entry name" value="Chloramphenicol acetyltransferase-like domain"/>
    <property type="match status" value="1"/>
</dbReference>
<dbReference type="InterPro" id="IPR023213">
    <property type="entry name" value="CAT-like_dom_sf"/>
</dbReference>
<dbReference type="SUPFAM" id="SSF52777">
    <property type="entry name" value="CoA-dependent acyltransferases"/>
    <property type="match status" value="1"/>
</dbReference>
<keyword evidence="3" id="KW-0012">Acyltransferase</keyword>
<dbReference type="PANTHER" id="PTHR43178">
    <property type="entry name" value="DIHYDROLIPOAMIDE ACETYLTRANSFERASE COMPONENT OF PYRUVATE DEHYDROGENASE COMPLEX"/>
    <property type="match status" value="1"/>
</dbReference>
<gene>
    <name evidence="5" type="ORF">S12H4_03986</name>
</gene>
<evidence type="ECO:0000259" key="4">
    <source>
        <dbReference type="Pfam" id="PF00198"/>
    </source>
</evidence>
<organism evidence="5">
    <name type="scientific">marine sediment metagenome</name>
    <dbReference type="NCBI Taxonomy" id="412755"/>
    <lineage>
        <taxon>unclassified sequences</taxon>
        <taxon>metagenomes</taxon>
        <taxon>ecological metagenomes</taxon>
    </lineage>
</organism>
<reference evidence="5" key="1">
    <citation type="journal article" date="2014" name="Front. Microbiol.">
        <title>High frequency of phylogenetically diverse reductive dehalogenase-homologous genes in deep subseafloor sedimentary metagenomes.</title>
        <authorList>
            <person name="Kawai M."/>
            <person name="Futagami T."/>
            <person name="Toyoda A."/>
            <person name="Takaki Y."/>
            <person name="Nishi S."/>
            <person name="Hori S."/>
            <person name="Arai W."/>
            <person name="Tsubouchi T."/>
            <person name="Morono Y."/>
            <person name="Uchiyama I."/>
            <person name="Ito T."/>
            <person name="Fujiyama A."/>
            <person name="Inagaki F."/>
            <person name="Takami H."/>
        </authorList>
    </citation>
    <scope>NUCLEOTIDE SEQUENCE</scope>
    <source>
        <strain evidence="5">Expedition CK06-06</strain>
    </source>
</reference>
<dbReference type="InterPro" id="IPR001078">
    <property type="entry name" value="2-oxoacid_DH_actylTfrase"/>
</dbReference>
<name>X1QV06_9ZZZZ</name>
<keyword evidence="2" id="KW-0808">Transferase</keyword>
<feature type="domain" description="2-oxoacid dehydrogenase acyltransferase catalytic" evidence="4">
    <location>
        <begin position="17"/>
        <end position="103"/>
    </location>
</feature>
<evidence type="ECO:0000256" key="1">
    <source>
        <dbReference type="ARBA" id="ARBA00001938"/>
    </source>
</evidence>
<dbReference type="Pfam" id="PF00198">
    <property type="entry name" value="2-oxoacid_dh"/>
    <property type="match status" value="1"/>
</dbReference>
<dbReference type="PANTHER" id="PTHR43178:SF5">
    <property type="entry name" value="LIPOAMIDE ACYLTRANSFERASE COMPONENT OF BRANCHED-CHAIN ALPHA-KETO ACID DEHYDROGENASE COMPLEX, MITOCHONDRIAL"/>
    <property type="match status" value="1"/>
</dbReference>
<dbReference type="EMBL" id="BARW01001177">
    <property type="protein sequence ID" value="GAI72402.1"/>
    <property type="molecule type" value="Genomic_DNA"/>
</dbReference>
<dbReference type="AlphaFoldDB" id="X1QV06"/>
<dbReference type="GO" id="GO:0031405">
    <property type="term" value="F:lipoic acid binding"/>
    <property type="evidence" value="ECO:0007669"/>
    <property type="project" value="TreeGrafter"/>
</dbReference>
<comment type="cofactor">
    <cofactor evidence="1">
        <name>(R)-lipoate</name>
        <dbReference type="ChEBI" id="CHEBI:83088"/>
    </cofactor>
</comment>
<protein>
    <recommendedName>
        <fullName evidence="4">2-oxoacid dehydrogenase acyltransferase catalytic domain-containing protein</fullName>
    </recommendedName>
</protein>
<evidence type="ECO:0000256" key="3">
    <source>
        <dbReference type="ARBA" id="ARBA00023315"/>
    </source>
</evidence>
<proteinExistence type="predicted"/>
<accession>X1QV06</accession>
<dbReference type="InterPro" id="IPR050743">
    <property type="entry name" value="2-oxoacid_DH_E2_comp"/>
</dbReference>
<dbReference type="GO" id="GO:0016407">
    <property type="term" value="F:acetyltransferase activity"/>
    <property type="evidence" value="ECO:0007669"/>
    <property type="project" value="TreeGrafter"/>
</dbReference>